<evidence type="ECO:0000256" key="2">
    <source>
        <dbReference type="ARBA" id="ARBA00021245"/>
    </source>
</evidence>
<dbReference type="InterPro" id="IPR000792">
    <property type="entry name" value="Tscrpt_reg_LuxR_C"/>
</dbReference>
<evidence type="ECO:0000259" key="7">
    <source>
        <dbReference type="SMART" id="SM00421"/>
    </source>
</evidence>
<dbReference type="InterPro" id="IPR036388">
    <property type="entry name" value="WH-like_DNA-bd_sf"/>
</dbReference>
<dbReference type="NCBIfam" id="TIGR02937">
    <property type="entry name" value="sigma70-ECF"/>
    <property type="match status" value="1"/>
</dbReference>
<evidence type="ECO:0000256" key="4">
    <source>
        <dbReference type="ARBA" id="ARBA00023082"/>
    </source>
</evidence>
<dbReference type="Gene3D" id="1.10.1740.10">
    <property type="match status" value="1"/>
</dbReference>
<keyword evidence="3" id="KW-0805">Transcription regulation</keyword>
<gene>
    <name evidence="8" type="ORF">SAMN05660226_04032</name>
</gene>
<comment type="similarity">
    <text evidence="1">Belongs to the sigma-70 factor family.</text>
</comment>
<dbReference type="PRINTS" id="PR00038">
    <property type="entry name" value="HTHLUXR"/>
</dbReference>
<organism evidence="8 9">
    <name type="scientific">Parapedobacter luteus</name>
    <dbReference type="NCBI Taxonomy" id="623280"/>
    <lineage>
        <taxon>Bacteria</taxon>
        <taxon>Pseudomonadati</taxon>
        <taxon>Bacteroidota</taxon>
        <taxon>Sphingobacteriia</taxon>
        <taxon>Sphingobacteriales</taxon>
        <taxon>Sphingobacteriaceae</taxon>
        <taxon>Parapedobacter</taxon>
    </lineage>
</organism>
<evidence type="ECO:0000313" key="8">
    <source>
        <dbReference type="EMBL" id="SKB96282.1"/>
    </source>
</evidence>
<name>A0A1T5FJK7_9SPHI</name>
<reference evidence="8 9" key="1">
    <citation type="submission" date="2017-02" db="EMBL/GenBank/DDBJ databases">
        <authorList>
            <person name="Peterson S.W."/>
        </authorList>
    </citation>
    <scope>NUCLEOTIDE SEQUENCE [LARGE SCALE GENOMIC DNA]</scope>
    <source>
        <strain evidence="8 9">DSM 22899</strain>
    </source>
</reference>
<dbReference type="PANTHER" id="PTHR43133:SF46">
    <property type="entry name" value="RNA POLYMERASE SIGMA-70 FACTOR ECF SUBFAMILY"/>
    <property type="match status" value="1"/>
</dbReference>
<dbReference type="SMART" id="SM00421">
    <property type="entry name" value="HTH_LUXR"/>
    <property type="match status" value="1"/>
</dbReference>
<evidence type="ECO:0000256" key="5">
    <source>
        <dbReference type="ARBA" id="ARBA00023163"/>
    </source>
</evidence>
<dbReference type="InterPro" id="IPR039425">
    <property type="entry name" value="RNA_pol_sigma-70-like"/>
</dbReference>
<dbReference type="Gene3D" id="1.10.10.10">
    <property type="entry name" value="Winged helix-like DNA-binding domain superfamily/Winged helix DNA-binding domain"/>
    <property type="match status" value="1"/>
</dbReference>
<dbReference type="EMBL" id="FUYS01000017">
    <property type="protein sequence ID" value="SKB96282.1"/>
    <property type="molecule type" value="Genomic_DNA"/>
</dbReference>
<keyword evidence="9" id="KW-1185">Reference proteome</keyword>
<dbReference type="InterPro" id="IPR014284">
    <property type="entry name" value="RNA_pol_sigma-70_dom"/>
</dbReference>
<keyword evidence="5" id="KW-0804">Transcription</keyword>
<dbReference type="GO" id="GO:0016987">
    <property type="term" value="F:sigma factor activity"/>
    <property type="evidence" value="ECO:0007669"/>
    <property type="project" value="UniProtKB-KW"/>
</dbReference>
<protein>
    <recommendedName>
        <fullName evidence="2">RNA polymerase sigma factor SigS</fullName>
    </recommendedName>
</protein>
<dbReference type="PANTHER" id="PTHR43133">
    <property type="entry name" value="RNA POLYMERASE ECF-TYPE SIGMA FACTO"/>
    <property type="match status" value="1"/>
</dbReference>
<evidence type="ECO:0000256" key="6">
    <source>
        <dbReference type="ARBA" id="ARBA00024701"/>
    </source>
</evidence>
<dbReference type="Proteomes" id="UP000190541">
    <property type="component" value="Unassembled WGS sequence"/>
</dbReference>
<evidence type="ECO:0000313" key="9">
    <source>
        <dbReference type="Proteomes" id="UP000190541"/>
    </source>
</evidence>
<dbReference type="RefSeq" id="WP_079718644.1">
    <property type="nucleotide sequence ID" value="NZ_FUYS01000017.1"/>
</dbReference>
<keyword evidence="4" id="KW-0731">Sigma factor</keyword>
<evidence type="ECO:0000256" key="1">
    <source>
        <dbReference type="ARBA" id="ARBA00007788"/>
    </source>
</evidence>
<dbReference type="SUPFAM" id="SSF88946">
    <property type="entry name" value="Sigma2 domain of RNA polymerase sigma factors"/>
    <property type="match status" value="1"/>
</dbReference>
<sequence>MDDRDRINDQTLLKALCAGDKKAFTAIYEAYHANLYVYAFKLVADADEAADIVQDVFIYIWEKRVELLIRGPLLPYLYQCVRHRFLNLTDHRKVQEKFANYVQHGIANGVDTISSHIAEKELISYLDSVVAGFSKRMGEVFLLKQEGLSNEEIADRLQLSVKTVKNLSSESIKRLKLKLKRIVIVFFSIILLLF</sequence>
<dbReference type="STRING" id="623280.SAMN05660226_04032"/>
<dbReference type="InterPro" id="IPR007627">
    <property type="entry name" value="RNA_pol_sigma70_r2"/>
</dbReference>
<dbReference type="InterPro" id="IPR013249">
    <property type="entry name" value="RNA_pol_sigma70_r4_t2"/>
</dbReference>
<dbReference type="AlphaFoldDB" id="A0A1T5FJK7"/>
<evidence type="ECO:0000256" key="3">
    <source>
        <dbReference type="ARBA" id="ARBA00023015"/>
    </source>
</evidence>
<dbReference type="Pfam" id="PF08281">
    <property type="entry name" value="Sigma70_r4_2"/>
    <property type="match status" value="1"/>
</dbReference>
<accession>A0A1T5FJK7</accession>
<dbReference type="InterPro" id="IPR016032">
    <property type="entry name" value="Sig_transdc_resp-reg_C-effctor"/>
</dbReference>
<dbReference type="GO" id="GO:0006352">
    <property type="term" value="P:DNA-templated transcription initiation"/>
    <property type="evidence" value="ECO:0007669"/>
    <property type="project" value="InterPro"/>
</dbReference>
<dbReference type="InterPro" id="IPR013325">
    <property type="entry name" value="RNA_pol_sigma_r2"/>
</dbReference>
<dbReference type="SUPFAM" id="SSF46894">
    <property type="entry name" value="C-terminal effector domain of the bipartite response regulators"/>
    <property type="match status" value="1"/>
</dbReference>
<feature type="domain" description="HTH luxR-type" evidence="7">
    <location>
        <begin position="130"/>
        <end position="187"/>
    </location>
</feature>
<dbReference type="Pfam" id="PF04542">
    <property type="entry name" value="Sigma70_r2"/>
    <property type="match status" value="1"/>
</dbReference>
<dbReference type="OrthoDB" id="659569at2"/>
<proteinExistence type="inferred from homology"/>
<dbReference type="GO" id="GO:0003677">
    <property type="term" value="F:DNA binding"/>
    <property type="evidence" value="ECO:0007669"/>
    <property type="project" value="InterPro"/>
</dbReference>
<comment type="function">
    <text evidence="6">Sigma factors are initiation factors that promote the attachment of RNA polymerase to specific initiation sites and are then released. Sigma-S contributes to the protection against external stress, thus playing a role in cellular fitness and survival.</text>
</comment>